<feature type="repeat" description="TPR" evidence="3">
    <location>
        <begin position="438"/>
        <end position="471"/>
    </location>
</feature>
<dbReference type="InterPro" id="IPR011990">
    <property type="entry name" value="TPR-like_helical_dom_sf"/>
</dbReference>
<keyword evidence="1" id="KW-0677">Repeat</keyword>
<feature type="repeat" description="TPR" evidence="3">
    <location>
        <begin position="606"/>
        <end position="639"/>
    </location>
</feature>
<dbReference type="PROSITE" id="PS50005">
    <property type="entry name" value="TPR"/>
    <property type="match status" value="5"/>
</dbReference>
<protein>
    <submittedName>
        <fullName evidence="4">Kinesin light chain</fullName>
    </submittedName>
</protein>
<dbReference type="PANTHER" id="PTHR45641">
    <property type="entry name" value="TETRATRICOPEPTIDE REPEAT PROTEIN (AFU_ORTHOLOGUE AFUA_6G03870)"/>
    <property type="match status" value="1"/>
</dbReference>
<keyword evidence="5" id="KW-1185">Reference proteome</keyword>
<evidence type="ECO:0000313" key="5">
    <source>
        <dbReference type="Proteomes" id="UP001153069"/>
    </source>
</evidence>
<reference evidence="4" key="1">
    <citation type="submission" date="2020-06" db="EMBL/GenBank/DDBJ databases">
        <authorList>
            <consortium name="Plant Systems Biology data submission"/>
        </authorList>
    </citation>
    <scope>NUCLEOTIDE SEQUENCE</scope>
    <source>
        <strain evidence="4">D6</strain>
    </source>
</reference>
<evidence type="ECO:0000256" key="3">
    <source>
        <dbReference type="PROSITE-ProRule" id="PRU00339"/>
    </source>
</evidence>
<dbReference type="OrthoDB" id="197174at2759"/>
<dbReference type="PANTHER" id="PTHR45641:SF1">
    <property type="entry name" value="AAA+ ATPASE DOMAIN-CONTAINING PROTEIN"/>
    <property type="match status" value="1"/>
</dbReference>
<dbReference type="AlphaFoldDB" id="A0A9N8DZT0"/>
<proteinExistence type="predicted"/>
<evidence type="ECO:0000313" key="4">
    <source>
        <dbReference type="EMBL" id="CAB9511907.1"/>
    </source>
</evidence>
<keyword evidence="2 3" id="KW-0802">TPR repeat</keyword>
<dbReference type="Proteomes" id="UP001153069">
    <property type="component" value="Unassembled WGS sequence"/>
</dbReference>
<sequence length="708" mass="77677">MERSVSTRRHEAFPLCWLVTGTQSKADAEIVNRGEATRQNGNKARFDCATGMSDPPGIHSSQSLCVDKTADNETTGQTEETVPTSTCCTQTGNDSHDNWKGVEIQQLDTLGVSVYHLKHNFLEEEVFASKHIKTGNPLSRSSKIYDIENLRGPAGVIRKKGSNTICPLDGKMGAAYVHCLQGEDHVGEATHMLSYSWDYSIGDVVDTLCDFCLQNNLDPKRTYIWICCLCVNQHRVVENAAHQMTGMIAASQVDFFSIFGDRVKRIGHLLSMMAPWKAPVALTRVWCIFEIFMAHTTKECKVDIIMPPKEKGSLEQDVITSGGGINALYETLGNTKVENAKASVESDRLAILSRVDSGVGFHELNNQVNDLLRGWMLHVLLQLVETRENTNNEDYVNFCNQVGAVLERNGEHDAAMKLHRAALSICETKLGEHNESTATTYVSIGWVLYAKGEYDDALAKLKKALAIQEAALGETHPSVATSLHKMGCVQLSQGCYEGALAYFRKGLLIRESVLGKNHPDVARSYNNIGSVLDEMGDYEGALAKYEESLNIKESVFGKNHPSLANTYSNVGMVLEAKGDFEGALSRYQQALVIRESVLGKTHSDTASSYHNIGSVMDEMGDFDGALLMYQEALVIQQSTLGQSHPSVATTYHNLGVVLEKMGDNEGALVKYMDALAIKESVLGKNHPSAANTYSNIDSLVNRKSDTAG</sequence>
<evidence type="ECO:0000256" key="1">
    <source>
        <dbReference type="ARBA" id="ARBA00022737"/>
    </source>
</evidence>
<name>A0A9N8DZT0_9STRA</name>
<feature type="repeat" description="TPR" evidence="3">
    <location>
        <begin position="522"/>
        <end position="555"/>
    </location>
</feature>
<accession>A0A9N8DZT0</accession>
<feature type="repeat" description="TPR" evidence="3">
    <location>
        <begin position="564"/>
        <end position="597"/>
    </location>
</feature>
<comment type="caution">
    <text evidence="4">The sequence shown here is derived from an EMBL/GenBank/DDBJ whole genome shotgun (WGS) entry which is preliminary data.</text>
</comment>
<dbReference type="Pfam" id="PF13424">
    <property type="entry name" value="TPR_12"/>
    <property type="match status" value="3"/>
</dbReference>
<dbReference type="EMBL" id="CAICTM010000508">
    <property type="protein sequence ID" value="CAB9511907.1"/>
    <property type="molecule type" value="Genomic_DNA"/>
</dbReference>
<feature type="repeat" description="TPR" evidence="3">
    <location>
        <begin position="648"/>
        <end position="681"/>
    </location>
</feature>
<dbReference type="InterPro" id="IPR019734">
    <property type="entry name" value="TPR_rpt"/>
</dbReference>
<dbReference type="SMART" id="SM00028">
    <property type="entry name" value="TPR"/>
    <property type="match status" value="7"/>
</dbReference>
<organism evidence="4 5">
    <name type="scientific">Seminavis robusta</name>
    <dbReference type="NCBI Taxonomy" id="568900"/>
    <lineage>
        <taxon>Eukaryota</taxon>
        <taxon>Sar</taxon>
        <taxon>Stramenopiles</taxon>
        <taxon>Ochrophyta</taxon>
        <taxon>Bacillariophyta</taxon>
        <taxon>Bacillariophyceae</taxon>
        <taxon>Bacillariophycidae</taxon>
        <taxon>Naviculales</taxon>
        <taxon>Naviculaceae</taxon>
        <taxon>Seminavis</taxon>
    </lineage>
</organism>
<gene>
    <name evidence="4" type="ORF">SEMRO_509_G156950.1</name>
</gene>
<dbReference type="Gene3D" id="1.25.40.10">
    <property type="entry name" value="Tetratricopeptide repeat domain"/>
    <property type="match status" value="2"/>
</dbReference>
<dbReference type="Pfam" id="PF13374">
    <property type="entry name" value="TPR_10"/>
    <property type="match status" value="1"/>
</dbReference>
<dbReference type="SUPFAM" id="SSF48452">
    <property type="entry name" value="TPR-like"/>
    <property type="match status" value="2"/>
</dbReference>
<evidence type="ECO:0000256" key="2">
    <source>
        <dbReference type="ARBA" id="ARBA00022803"/>
    </source>
</evidence>